<gene>
    <name evidence="2" type="ORF">CJ673_10800</name>
</gene>
<accession>A0A2S9T0S2</accession>
<dbReference type="Gene3D" id="3.40.50.300">
    <property type="entry name" value="P-loop containing nucleotide triphosphate hydrolases"/>
    <property type="match status" value="1"/>
</dbReference>
<evidence type="ECO:0000259" key="1">
    <source>
        <dbReference type="Pfam" id="PF07693"/>
    </source>
</evidence>
<dbReference type="CDD" id="cd00882">
    <property type="entry name" value="Ras_like_GTPase"/>
    <property type="match status" value="1"/>
</dbReference>
<dbReference type="RefSeq" id="WP_105916165.1">
    <property type="nucleotide sequence ID" value="NZ_NXGE01000013.1"/>
</dbReference>
<sequence>MIITTNTIQDRLIELLNSTQSFGIALNGKWGVGKTFFWNQLIEEKFSTKKTAYISLFGVETIQQIKNDLLLQIYTQNGFVKKIKDKVGSFKLYGMDISLALSWFEKKDFENVIVCFDDFERISDKLKLKDVLGLISELKEQKKCTVVLILNKKELKDEDLSKYKDKIVDYDFNYEPTVVESFSLIKDNLKSFKQYPLQYFQRHEINNIRIMKRVINALNDYVYFENLVKDYKNIEEELVENILEISTINALKLSVDFEKLSKYSMQNYLDKKNKEKNEDYDQLLKYINFGYSGYFYMSDITYNVVDYIKNSIVDKDSLQQSINERIKKQKYSSIEEQIRKYTHKARYDLNYPYNQYTQVLSAILESNKETLTEIISADNFLFYIHQLQEFDSENIEKYKAFAIDILKKYLCIELKGDRYSRWVNQTISNIKNFDIALNDYYNDFEKNMKNEKISSLESITNLMLNPIRKSSWGEEPDLLTQVNENDIEQYFYQDMNFVDDSLTFLVNSISRHGNFKIFRNKLLNVIKRINQNGNKDQQVKMKKILEYLKEE</sequence>
<dbReference type="SUPFAM" id="SSF52540">
    <property type="entry name" value="P-loop containing nucleoside triphosphate hydrolases"/>
    <property type="match status" value="1"/>
</dbReference>
<dbReference type="Proteomes" id="UP000238281">
    <property type="component" value="Unassembled WGS sequence"/>
</dbReference>
<dbReference type="EMBL" id="NXGE01000013">
    <property type="protein sequence ID" value="PRM92453.1"/>
    <property type="molecule type" value="Genomic_DNA"/>
</dbReference>
<dbReference type="InterPro" id="IPR027417">
    <property type="entry name" value="P-loop_NTPase"/>
</dbReference>
<protein>
    <recommendedName>
        <fullName evidence="1">KAP NTPase domain-containing protein</fullName>
    </recommendedName>
</protein>
<evidence type="ECO:0000313" key="2">
    <source>
        <dbReference type="EMBL" id="PRM92453.1"/>
    </source>
</evidence>
<organism evidence="2 3">
    <name type="scientific">Aliarcobacter cryaerophilus</name>
    <dbReference type="NCBI Taxonomy" id="28198"/>
    <lineage>
        <taxon>Bacteria</taxon>
        <taxon>Pseudomonadati</taxon>
        <taxon>Campylobacterota</taxon>
        <taxon>Epsilonproteobacteria</taxon>
        <taxon>Campylobacterales</taxon>
        <taxon>Arcobacteraceae</taxon>
        <taxon>Aliarcobacter</taxon>
    </lineage>
</organism>
<reference evidence="2 3" key="1">
    <citation type="submission" date="2017-09" db="EMBL/GenBank/DDBJ databases">
        <title>Reassesment of A. cryaerophilus.</title>
        <authorList>
            <person name="Perez-Cataluna A."/>
            <person name="Collado L."/>
            <person name="Salgado O."/>
            <person name="Lefinanco V."/>
            <person name="Figueras M.J."/>
        </authorList>
    </citation>
    <scope>NUCLEOTIDE SEQUENCE [LARGE SCALE GENOMIC DNA]</scope>
    <source>
        <strain evidence="2 3">LMG 10210</strain>
    </source>
</reference>
<feature type="domain" description="KAP NTPase" evidence="1">
    <location>
        <begin position="8"/>
        <end position="56"/>
    </location>
</feature>
<proteinExistence type="predicted"/>
<dbReference type="Pfam" id="PF07693">
    <property type="entry name" value="KAP_NTPase"/>
    <property type="match status" value="1"/>
</dbReference>
<dbReference type="AlphaFoldDB" id="A0A2S9T0S2"/>
<evidence type="ECO:0000313" key="3">
    <source>
        <dbReference type="Proteomes" id="UP000238281"/>
    </source>
</evidence>
<comment type="caution">
    <text evidence="2">The sequence shown here is derived from an EMBL/GenBank/DDBJ whole genome shotgun (WGS) entry which is preliminary data.</text>
</comment>
<dbReference type="InterPro" id="IPR011646">
    <property type="entry name" value="KAP_P-loop"/>
</dbReference>
<name>A0A2S9T0S2_9BACT</name>